<keyword evidence="1" id="KW-0472">Membrane</keyword>
<dbReference type="EMBL" id="JAQQXR010000001">
    <property type="protein sequence ID" value="MDC8756930.1"/>
    <property type="molecule type" value="Genomic_DNA"/>
</dbReference>
<proteinExistence type="predicted"/>
<name>A0ABT5JWY2_9BURK</name>
<accession>A0ABT5JWY2</accession>
<keyword evidence="1" id="KW-1133">Transmembrane helix</keyword>
<feature type="transmembrane region" description="Helical" evidence="1">
    <location>
        <begin position="59"/>
        <end position="79"/>
    </location>
</feature>
<comment type="caution">
    <text evidence="2">The sequence shown here is derived from an EMBL/GenBank/DDBJ whole genome shotgun (WGS) entry which is preliminary data.</text>
</comment>
<keyword evidence="3" id="KW-1185">Reference proteome</keyword>
<feature type="transmembrane region" description="Helical" evidence="1">
    <location>
        <begin position="33"/>
        <end position="53"/>
    </location>
</feature>
<organism evidence="2 3">
    <name type="scientific">Janthinobacterium fluminis</name>
    <dbReference type="NCBI Taxonomy" id="2987524"/>
    <lineage>
        <taxon>Bacteria</taxon>
        <taxon>Pseudomonadati</taxon>
        <taxon>Pseudomonadota</taxon>
        <taxon>Betaproteobacteria</taxon>
        <taxon>Burkholderiales</taxon>
        <taxon>Oxalobacteraceae</taxon>
        <taxon>Janthinobacterium</taxon>
    </lineage>
</organism>
<evidence type="ECO:0008006" key="4">
    <source>
        <dbReference type="Google" id="ProtNLM"/>
    </source>
</evidence>
<feature type="transmembrane region" description="Helical" evidence="1">
    <location>
        <begin position="115"/>
        <end position="138"/>
    </location>
</feature>
<keyword evidence="1" id="KW-0812">Transmembrane</keyword>
<dbReference type="RefSeq" id="WP_273669587.1">
    <property type="nucleotide sequence ID" value="NZ_JAQQXR010000001.1"/>
</dbReference>
<evidence type="ECO:0000256" key="1">
    <source>
        <dbReference type="SAM" id="Phobius"/>
    </source>
</evidence>
<reference evidence="2 3" key="1">
    <citation type="submission" date="2022-10" db="EMBL/GenBank/DDBJ databases">
        <title>Janthinobacterium sp. hw3 Genome sequencing.</title>
        <authorList>
            <person name="Park S."/>
        </authorList>
    </citation>
    <scope>NUCLEOTIDE SEQUENCE [LARGE SCALE GENOMIC DNA]</scope>
    <source>
        <strain evidence="3">hw3</strain>
    </source>
</reference>
<gene>
    <name evidence="2" type="ORF">OIK44_04930</name>
</gene>
<evidence type="ECO:0000313" key="2">
    <source>
        <dbReference type="EMBL" id="MDC8756930.1"/>
    </source>
</evidence>
<sequence>MVCNISTRDRQAGWAALGASFPGGSERRFLRQLAGSGILGLLFCGGIVLHWLLECPLGAVALCSGLVLFSALATGLSHLSGRPQPFLFLLMLSMLTSILLNEVPTFDTFGMHRLIVASTALWQAEAGMALAAGAFHWMRGRAR</sequence>
<evidence type="ECO:0000313" key="3">
    <source>
        <dbReference type="Proteomes" id="UP001221208"/>
    </source>
</evidence>
<dbReference type="Proteomes" id="UP001221208">
    <property type="component" value="Unassembled WGS sequence"/>
</dbReference>
<protein>
    <recommendedName>
        <fullName evidence="4">FUSC family protein</fullName>
    </recommendedName>
</protein>
<feature type="transmembrane region" description="Helical" evidence="1">
    <location>
        <begin position="86"/>
        <end position="103"/>
    </location>
</feature>